<dbReference type="Proteomes" id="UP000824469">
    <property type="component" value="Unassembled WGS sequence"/>
</dbReference>
<comment type="caution">
    <text evidence="1">The sequence shown here is derived from an EMBL/GenBank/DDBJ whole genome shotgun (WGS) entry which is preliminary data.</text>
</comment>
<accession>A0AA38FZB0</accession>
<evidence type="ECO:0000313" key="1">
    <source>
        <dbReference type="EMBL" id="KAH9312103.1"/>
    </source>
</evidence>
<dbReference type="EMBL" id="JAHRHJ020000006">
    <property type="protein sequence ID" value="KAH9312103.1"/>
    <property type="molecule type" value="Genomic_DNA"/>
</dbReference>
<proteinExistence type="predicted"/>
<keyword evidence="2" id="KW-1185">Reference proteome</keyword>
<sequence>MHEEDTDCHFCTAGKGKNMLDLPSDLGKYPGRDLFFFPGRNETPLTPYASVQILDASLFSSLAALDHVHAWSLGGHLENVEE</sequence>
<protein>
    <submittedName>
        <fullName evidence="1">Uncharacterized protein</fullName>
    </submittedName>
</protein>
<evidence type="ECO:0000313" key="2">
    <source>
        <dbReference type="Proteomes" id="UP000824469"/>
    </source>
</evidence>
<organism evidence="1 2">
    <name type="scientific">Taxus chinensis</name>
    <name type="common">Chinese yew</name>
    <name type="synonym">Taxus wallichiana var. chinensis</name>
    <dbReference type="NCBI Taxonomy" id="29808"/>
    <lineage>
        <taxon>Eukaryota</taxon>
        <taxon>Viridiplantae</taxon>
        <taxon>Streptophyta</taxon>
        <taxon>Embryophyta</taxon>
        <taxon>Tracheophyta</taxon>
        <taxon>Spermatophyta</taxon>
        <taxon>Pinopsida</taxon>
        <taxon>Pinidae</taxon>
        <taxon>Conifers II</taxon>
        <taxon>Cupressales</taxon>
        <taxon>Taxaceae</taxon>
        <taxon>Taxus</taxon>
    </lineage>
</organism>
<name>A0AA38FZB0_TAXCH</name>
<reference evidence="1 2" key="1">
    <citation type="journal article" date="2021" name="Nat. Plants">
        <title>The Taxus genome provides insights into paclitaxel biosynthesis.</title>
        <authorList>
            <person name="Xiong X."/>
            <person name="Gou J."/>
            <person name="Liao Q."/>
            <person name="Li Y."/>
            <person name="Zhou Q."/>
            <person name="Bi G."/>
            <person name="Li C."/>
            <person name="Du R."/>
            <person name="Wang X."/>
            <person name="Sun T."/>
            <person name="Guo L."/>
            <person name="Liang H."/>
            <person name="Lu P."/>
            <person name="Wu Y."/>
            <person name="Zhang Z."/>
            <person name="Ro D.K."/>
            <person name="Shang Y."/>
            <person name="Huang S."/>
            <person name="Yan J."/>
        </authorList>
    </citation>
    <scope>NUCLEOTIDE SEQUENCE [LARGE SCALE GENOMIC DNA]</scope>
    <source>
        <strain evidence="1">Ta-2019</strain>
    </source>
</reference>
<gene>
    <name evidence="1" type="ORF">KI387_027138</name>
</gene>
<feature type="non-terminal residue" evidence="1">
    <location>
        <position position="82"/>
    </location>
</feature>
<dbReference type="AlphaFoldDB" id="A0AA38FZB0"/>